<dbReference type="AlphaFoldDB" id="A0A084VEU8"/>
<accession>A0A084VEU8</accession>
<sequence length="85" mass="9411">MNVNAMHISELLERLLLPSVAFAPSMQLQNPELWLGVLANPFSCSVACLLLLRSLSVATMTCPCVPKTTINIETQSKSGRYLYDR</sequence>
<reference evidence="2" key="2">
    <citation type="submission" date="2020-05" db="UniProtKB">
        <authorList>
            <consortium name="EnsemblMetazoa"/>
        </authorList>
    </citation>
    <scope>IDENTIFICATION</scope>
</reference>
<dbReference type="EMBL" id="ATLV01012314">
    <property type="status" value="NOT_ANNOTATED_CDS"/>
    <property type="molecule type" value="Genomic_DNA"/>
</dbReference>
<keyword evidence="3" id="KW-1185">Reference proteome</keyword>
<proteinExistence type="predicted"/>
<protein>
    <submittedName>
        <fullName evidence="1 2">RGS domain-containing protein</fullName>
    </submittedName>
</protein>
<dbReference type="Proteomes" id="UP000030765">
    <property type="component" value="Unassembled WGS sequence"/>
</dbReference>
<reference evidence="1 3" key="1">
    <citation type="journal article" date="2014" name="BMC Genomics">
        <title>Genome sequence of Anopheles sinensis provides insight into genetics basis of mosquito competence for malaria parasites.</title>
        <authorList>
            <person name="Zhou D."/>
            <person name="Zhang D."/>
            <person name="Ding G."/>
            <person name="Shi L."/>
            <person name="Hou Q."/>
            <person name="Ye Y."/>
            <person name="Xu Y."/>
            <person name="Zhou H."/>
            <person name="Xiong C."/>
            <person name="Li S."/>
            <person name="Yu J."/>
            <person name="Hong S."/>
            <person name="Yu X."/>
            <person name="Zou P."/>
            <person name="Chen C."/>
            <person name="Chang X."/>
            <person name="Wang W."/>
            <person name="Lv Y."/>
            <person name="Sun Y."/>
            <person name="Ma L."/>
            <person name="Shen B."/>
            <person name="Zhu C."/>
        </authorList>
    </citation>
    <scope>NUCLEOTIDE SEQUENCE [LARGE SCALE GENOMIC DNA]</scope>
</reference>
<organism evidence="1">
    <name type="scientific">Anopheles sinensis</name>
    <name type="common">Mosquito</name>
    <dbReference type="NCBI Taxonomy" id="74873"/>
    <lineage>
        <taxon>Eukaryota</taxon>
        <taxon>Metazoa</taxon>
        <taxon>Ecdysozoa</taxon>
        <taxon>Arthropoda</taxon>
        <taxon>Hexapoda</taxon>
        <taxon>Insecta</taxon>
        <taxon>Pterygota</taxon>
        <taxon>Neoptera</taxon>
        <taxon>Endopterygota</taxon>
        <taxon>Diptera</taxon>
        <taxon>Nematocera</taxon>
        <taxon>Culicoidea</taxon>
        <taxon>Culicidae</taxon>
        <taxon>Anophelinae</taxon>
        <taxon>Anopheles</taxon>
    </lineage>
</organism>
<dbReference type="VEuPathDB" id="VectorBase:ASIC003622"/>
<evidence type="ECO:0000313" key="3">
    <source>
        <dbReference type="Proteomes" id="UP000030765"/>
    </source>
</evidence>
<evidence type="ECO:0000313" key="1">
    <source>
        <dbReference type="EMBL" id="KFB36492.1"/>
    </source>
</evidence>
<evidence type="ECO:0000313" key="2">
    <source>
        <dbReference type="EnsemblMetazoa" id="ASIC003622-PA"/>
    </source>
</evidence>
<name>A0A084VEU8_ANOSI</name>
<dbReference type="EnsemblMetazoa" id="ASIC003622-RA">
    <property type="protein sequence ID" value="ASIC003622-PA"/>
    <property type="gene ID" value="ASIC003622"/>
</dbReference>
<gene>
    <name evidence="1" type="ORF">ZHAS_00003622</name>
</gene>
<dbReference type="EMBL" id="KE524780">
    <property type="protein sequence ID" value="KFB36492.1"/>
    <property type="molecule type" value="Genomic_DNA"/>
</dbReference>